<dbReference type="InterPro" id="IPR011611">
    <property type="entry name" value="PfkB_dom"/>
</dbReference>
<dbReference type="OrthoDB" id="124714at2157"/>
<sequence>MDDPAILVAGETLIDFLPAQPGPLSEVESFSRRAGGAAANVAIALSRLDTPPWFLTNVSTDGFGDFLGETLTENGIPDRIVTRSAHPTTLAFVAHDADADRSFTFYGADSAGGHLDAGVVSDDTLDRIEWLCVDAPVALAAEPARSALLTLCERARDHGCRVAFDPNTRRELWPDDATLHETLDAMLDRTDVVKTSIEDLDGTSFAGDDPADLAANLFAAGPHTVFLTRGADGSRAIAADRAPWGTVDVSHSGYDVDPVDATGAGDAFLAGVLHGLAGDESLDEVLAFANAVAALTTTETGAIDALPDHEAVTALRKSRSE</sequence>
<organism evidence="7 8">
    <name type="scientific">Halococcus salifodinae DSM 8989</name>
    <dbReference type="NCBI Taxonomy" id="1227456"/>
    <lineage>
        <taxon>Archaea</taxon>
        <taxon>Methanobacteriati</taxon>
        <taxon>Methanobacteriota</taxon>
        <taxon>Stenosarchaea group</taxon>
        <taxon>Halobacteria</taxon>
        <taxon>Halobacteriales</taxon>
        <taxon>Halococcaceae</taxon>
        <taxon>Halococcus</taxon>
    </lineage>
</organism>
<dbReference type="AlphaFoldDB" id="M0NAL1"/>
<proteinExistence type="inferred from homology"/>
<dbReference type="GO" id="GO:0005524">
    <property type="term" value="F:ATP binding"/>
    <property type="evidence" value="ECO:0007669"/>
    <property type="project" value="UniProtKB-KW"/>
</dbReference>
<keyword evidence="4" id="KW-0418">Kinase</keyword>
<comment type="caution">
    <text evidence="7">The sequence shown here is derived from an EMBL/GenBank/DDBJ whole genome shotgun (WGS) entry which is preliminary data.</text>
</comment>
<evidence type="ECO:0000256" key="3">
    <source>
        <dbReference type="ARBA" id="ARBA00022741"/>
    </source>
</evidence>
<evidence type="ECO:0000256" key="5">
    <source>
        <dbReference type="ARBA" id="ARBA00022840"/>
    </source>
</evidence>
<keyword evidence="5" id="KW-0067">ATP-binding</keyword>
<dbReference type="PANTHER" id="PTHR43085">
    <property type="entry name" value="HEXOKINASE FAMILY MEMBER"/>
    <property type="match status" value="1"/>
</dbReference>
<dbReference type="PATRIC" id="fig|1227456.3.peg.1457"/>
<dbReference type="InterPro" id="IPR050306">
    <property type="entry name" value="PfkB_Carbo_kinase"/>
</dbReference>
<dbReference type="Pfam" id="PF00294">
    <property type="entry name" value="PfkB"/>
    <property type="match status" value="1"/>
</dbReference>
<dbReference type="STRING" id="1227456.C450_07297"/>
<dbReference type="Gene3D" id="3.40.1190.20">
    <property type="match status" value="1"/>
</dbReference>
<reference evidence="7 8" key="1">
    <citation type="journal article" date="2014" name="PLoS Genet.">
        <title>Phylogenetically driven sequencing of extremely halophilic archaea reveals strategies for static and dynamic osmo-response.</title>
        <authorList>
            <person name="Becker E.A."/>
            <person name="Seitzer P.M."/>
            <person name="Tritt A."/>
            <person name="Larsen D."/>
            <person name="Krusor M."/>
            <person name="Yao A.I."/>
            <person name="Wu D."/>
            <person name="Madern D."/>
            <person name="Eisen J.A."/>
            <person name="Darling A.E."/>
            <person name="Facciotti M.T."/>
        </authorList>
    </citation>
    <scope>NUCLEOTIDE SEQUENCE [LARGE SCALE GENOMIC DNA]</scope>
    <source>
        <strain evidence="7 8">DSM 8989</strain>
    </source>
</reference>
<dbReference type="SUPFAM" id="SSF53613">
    <property type="entry name" value="Ribokinase-like"/>
    <property type="match status" value="1"/>
</dbReference>
<dbReference type="RefSeq" id="WP_005041969.1">
    <property type="nucleotide sequence ID" value="NZ_AOME01000050.1"/>
</dbReference>
<evidence type="ECO:0000313" key="8">
    <source>
        <dbReference type="Proteomes" id="UP000011625"/>
    </source>
</evidence>
<dbReference type="PANTHER" id="PTHR43085:SF1">
    <property type="entry name" value="PSEUDOURIDINE KINASE-RELATED"/>
    <property type="match status" value="1"/>
</dbReference>
<evidence type="ECO:0000256" key="1">
    <source>
        <dbReference type="ARBA" id="ARBA00010688"/>
    </source>
</evidence>
<accession>M0NAL1</accession>
<dbReference type="EMBL" id="AOME01000050">
    <property type="protein sequence ID" value="EMA53695.1"/>
    <property type="molecule type" value="Genomic_DNA"/>
</dbReference>
<keyword evidence="3" id="KW-0547">Nucleotide-binding</keyword>
<gene>
    <name evidence="7" type="ORF">C450_07297</name>
</gene>
<evidence type="ECO:0000313" key="7">
    <source>
        <dbReference type="EMBL" id="EMA53695.1"/>
    </source>
</evidence>
<evidence type="ECO:0000256" key="4">
    <source>
        <dbReference type="ARBA" id="ARBA00022777"/>
    </source>
</evidence>
<evidence type="ECO:0000259" key="6">
    <source>
        <dbReference type="Pfam" id="PF00294"/>
    </source>
</evidence>
<keyword evidence="2" id="KW-0808">Transferase</keyword>
<name>M0NAL1_9EURY</name>
<comment type="similarity">
    <text evidence="1">Belongs to the carbohydrate kinase PfkB family.</text>
</comment>
<dbReference type="GO" id="GO:0016301">
    <property type="term" value="F:kinase activity"/>
    <property type="evidence" value="ECO:0007669"/>
    <property type="project" value="UniProtKB-KW"/>
</dbReference>
<protein>
    <submittedName>
        <fullName evidence="7">PfkB domain-containing protein</fullName>
    </submittedName>
</protein>
<dbReference type="Proteomes" id="UP000011625">
    <property type="component" value="Unassembled WGS sequence"/>
</dbReference>
<feature type="domain" description="Carbohydrate kinase PfkB" evidence="6">
    <location>
        <begin position="6"/>
        <end position="308"/>
    </location>
</feature>
<evidence type="ECO:0000256" key="2">
    <source>
        <dbReference type="ARBA" id="ARBA00022679"/>
    </source>
</evidence>
<dbReference type="InterPro" id="IPR029056">
    <property type="entry name" value="Ribokinase-like"/>
</dbReference>
<keyword evidence="8" id="KW-1185">Reference proteome</keyword>
<dbReference type="CDD" id="cd01167">
    <property type="entry name" value="bac_FRK"/>
    <property type="match status" value="1"/>
</dbReference>